<evidence type="ECO:0000313" key="1">
    <source>
        <dbReference type="EMBL" id="KXX76822.1"/>
    </source>
</evidence>
<gene>
    <name evidence="2" type="ORF">MMYC01_201915</name>
    <name evidence="1" type="ORF">MMYC01_207046</name>
</gene>
<sequence length="74" mass="7736">MGIKGCGQQGESGEEAVVVPLQPAGTAEVGEGVLLTGSLAHCELQVHVPLDTDKLEGDYEFALVQEWEGSRLVG</sequence>
<dbReference type="Proteomes" id="UP000078237">
    <property type="component" value="Unassembled WGS sequence"/>
</dbReference>
<reference evidence="1" key="1">
    <citation type="submission" date="2015-06" db="EMBL/GenBank/DDBJ databases">
        <authorList>
            <person name="Hoefler B.C."/>
            <person name="Straight P.D."/>
        </authorList>
    </citation>
    <scope>NUCLEOTIDE SEQUENCE [LARGE SCALE GENOMIC DNA]</scope>
    <source>
        <strain evidence="1">Mm55</strain>
    </source>
</reference>
<evidence type="ECO:0000313" key="3">
    <source>
        <dbReference type="Proteomes" id="UP000078237"/>
    </source>
</evidence>
<reference evidence="3" key="2">
    <citation type="submission" date="2015-06" db="EMBL/GenBank/DDBJ databases">
        <authorList>
            <person name="van de Sande W.W.J."/>
        </authorList>
    </citation>
    <scope>NUCLEOTIDE SEQUENCE [LARGE SCALE GENOMIC DNA]</scope>
    <source>
        <strain evidence="3">mm55</strain>
    </source>
</reference>
<dbReference type="AlphaFoldDB" id="A0A175VZP5"/>
<proteinExistence type="predicted"/>
<dbReference type="EMBL" id="LCTW02000038">
    <property type="protein sequence ID" value="KXX81296.1"/>
    <property type="molecule type" value="Genomic_DNA"/>
</dbReference>
<evidence type="ECO:0000313" key="2">
    <source>
        <dbReference type="EMBL" id="KXX81296.1"/>
    </source>
</evidence>
<accession>A0A175VZP5</accession>
<dbReference type="VEuPathDB" id="FungiDB:MMYC01_207046"/>
<dbReference type="VEuPathDB" id="FungiDB:MMYC01_201915"/>
<protein>
    <submittedName>
        <fullName evidence="1">Uncharacterized protein</fullName>
    </submittedName>
</protein>
<organism evidence="1 3">
    <name type="scientific">Madurella mycetomatis</name>
    <dbReference type="NCBI Taxonomy" id="100816"/>
    <lineage>
        <taxon>Eukaryota</taxon>
        <taxon>Fungi</taxon>
        <taxon>Dikarya</taxon>
        <taxon>Ascomycota</taxon>
        <taxon>Pezizomycotina</taxon>
        <taxon>Sordariomycetes</taxon>
        <taxon>Sordariomycetidae</taxon>
        <taxon>Sordariales</taxon>
        <taxon>Sordariales incertae sedis</taxon>
        <taxon>Madurella</taxon>
    </lineage>
</organism>
<comment type="caution">
    <text evidence="1">The sequence shown here is derived from an EMBL/GenBank/DDBJ whole genome shotgun (WGS) entry which is preliminary data.</text>
</comment>
<reference evidence="1 3" key="3">
    <citation type="submission" date="2016-01" db="EMBL/GenBank/DDBJ databases">
        <title>Madurella mycetomatis genome sequencing.</title>
        <authorList>
            <person name="Van De Sande W."/>
        </authorList>
    </citation>
    <scope>NUCLEOTIDE SEQUENCE [LARGE SCALE GENOMIC DNA]</scope>
    <source>
        <strain evidence="1">Mm55</strain>
        <strain evidence="3">mm55</strain>
    </source>
</reference>
<dbReference type="EMBL" id="LCTW02000191">
    <property type="protein sequence ID" value="KXX76822.1"/>
    <property type="molecule type" value="Genomic_DNA"/>
</dbReference>
<keyword evidence="3" id="KW-1185">Reference proteome</keyword>
<name>A0A175VZP5_9PEZI</name>